<reference evidence="1 2" key="1">
    <citation type="journal article" date="2014" name="Nat. Commun.">
        <title>Klebsormidium flaccidum genome reveals primary factors for plant terrestrial adaptation.</title>
        <authorList>
            <person name="Hori K."/>
            <person name="Maruyama F."/>
            <person name="Fujisawa T."/>
            <person name="Togashi T."/>
            <person name="Yamamoto N."/>
            <person name="Seo M."/>
            <person name="Sato S."/>
            <person name="Yamada T."/>
            <person name="Mori H."/>
            <person name="Tajima N."/>
            <person name="Moriyama T."/>
            <person name="Ikeuchi M."/>
            <person name="Watanabe M."/>
            <person name="Wada H."/>
            <person name="Kobayashi K."/>
            <person name="Saito M."/>
            <person name="Masuda T."/>
            <person name="Sasaki-Sekimoto Y."/>
            <person name="Mashiguchi K."/>
            <person name="Awai K."/>
            <person name="Shimojima M."/>
            <person name="Masuda S."/>
            <person name="Iwai M."/>
            <person name="Nobusawa T."/>
            <person name="Narise T."/>
            <person name="Kondo S."/>
            <person name="Saito H."/>
            <person name="Sato R."/>
            <person name="Murakawa M."/>
            <person name="Ihara Y."/>
            <person name="Oshima-Yamada Y."/>
            <person name="Ohtaka K."/>
            <person name="Satoh M."/>
            <person name="Sonobe K."/>
            <person name="Ishii M."/>
            <person name="Ohtani R."/>
            <person name="Kanamori-Sato M."/>
            <person name="Honoki R."/>
            <person name="Miyazaki D."/>
            <person name="Mochizuki H."/>
            <person name="Umetsu J."/>
            <person name="Higashi K."/>
            <person name="Shibata D."/>
            <person name="Kamiya Y."/>
            <person name="Sato N."/>
            <person name="Nakamura Y."/>
            <person name="Tabata S."/>
            <person name="Ida S."/>
            <person name="Kurokawa K."/>
            <person name="Ohta H."/>
        </authorList>
    </citation>
    <scope>NUCLEOTIDE SEQUENCE [LARGE SCALE GENOMIC DNA]</scope>
    <source>
        <strain evidence="1 2">NIES-2285</strain>
    </source>
</reference>
<proteinExistence type="predicted"/>
<protein>
    <submittedName>
        <fullName evidence="1">Uncharacterized protein</fullName>
    </submittedName>
</protein>
<accession>A0A1Y1IT08</accession>
<dbReference type="EMBL" id="DF237835">
    <property type="protein sequence ID" value="GAQ91936.1"/>
    <property type="molecule type" value="Genomic_DNA"/>
</dbReference>
<evidence type="ECO:0000313" key="1">
    <source>
        <dbReference type="EMBL" id="GAQ91936.1"/>
    </source>
</evidence>
<organism evidence="1 2">
    <name type="scientific">Klebsormidium nitens</name>
    <name type="common">Green alga</name>
    <name type="synonym">Ulothrix nitens</name>
    <dbReference type="NCBI Taxonomy" id="105231"/>
    <lineage>
        <taxon>Eukaryota</taxon>
        <taxon>Viridiplantae</taxon>
        <taxon>Streptophyta</taxon>
        <taxon>Klebsormidiophyceae</taxon>
        <taxon>Klebsormidiales</taxon>
        <taxon>Klebsormidiaceae</taxon>
        <taxon>Klebsormidium</taxon>
    </lineage>
</organism>
<dbReference type="AlphaFoldDB" id="A0A1Y1IT08"/>
<gene>
    <name evidence="1" type="ORF">KFL_008860020</name>
</gene>
<evidence type="ECO:0000313" key="2">
    <source>
        <dbReference type="Proteomes" id="UP000054558"/>
    </source>
</evidence>
<dbReference type="Proteomes" id="UP000054558">
    <property type="component" value="Unassembled WGS sequence"/>
</dbReference>
<sequence>MSPSVLHFLAAIGTYFKANRMYRVYKGVSNKRVIGNIFKKAPQNREVGALVVGKGRLILFVQCRRTTPGHQDLRMYRACTMCRL</sequence>
<name>A0A1Y1IT08_KLENI</name>
<keyword evidence="2" id="KW-1185">Reference proteome</keyword>